<evidence type="ECO:0000256" key="1">
    <source>
        <dbReference type="SAM" id="Phobius"/>
    </source>
</evidence>
<sequence length="104" mass="11796">MNKLNESQQWVQTEAKRLQLKKERSQQFRMSLINFGRWIGSGWSGWLVYLGSFITALSIGYVSGINAPSAIACPSDKSWCYILRLAKESVIVSPQPKTNQQKSE</sequence>
<dbReference type="EMBL" id="JACJSG010000042">
    <property type="protein sequence ID" value="MBD2503891.1"/>
    <property type="molecule type" value="Genomic_DNA"/>
</dbReference>
<keyword evidence="1" id="KW-0812">Transmembrane</keyword>
<proteinExistence type="predicted"/>
<dbReference type="Proteomes" id="UP000661112">
    <property type="component" value="Unassembled WGS sequence"/>
</dbReference>
<name>A0ABR8DBF6_9NOST</name>
<reference evidence="2 3" key="1">
    <citation type="journal article" date="2020" name="ISME J.">
        <title>Comparative genomics reveals insights into cyanobacterial evolution and habitat adaptation.</title>
        <authorList>
            <person name="Chen M.Y."/>
            <person name="Teng W.K."/>
            <person name="Zhao L."/>
            <person name="Hu C.X."/>
            <person name="Zhou Y.K."/>
            <person name="Han B.P."/>
            <person name="Song L.R."/>
            <person name="Shu W.S."/>
        </authorList>
    </citation>
    <scope>NUCLEOTIDE SEQUENCE [LARGE SCALE GENOMIC DNA]</scope>
    <source>
        <strain evidence="2 3">FACHB-119</strain>
    </source>
</reference>
<organism evidence="2 3">
    <name type="scientific">Anabaena azotica FACHB-119</name>
    <dbReference type="NCBI Taxonomy" id="947527"/>
    <lineage>
        <taxon>Bacteria</taxon>
        <taxon>Bacillati</taxon>
        <taxon>Cyanobacteriota</taxon>
        <taxon>Cyanophyceae</taxon>
        <taxon>Nostocales</taxon>
        <taxon>Nostocaceae</taxon>
        <taxon>Anabaena</taxon>
        <taxon>Anabaena azotica</taxon>
    </lineage>
</organism>
<keyword evidence="1" id="KW-0472">Membrane</keyword>
<keyword evidence="3" id="KW-1185">Reference proteome</keyword>
<evidence type="ECO:0000313" key="2">
    <source>
        <dbReference type="EMBL" id="MBD2503891.1"/>
    </source>
</evidence>
<comment type="caution">
    <text evidence="2">The sequence shown here is derived from an EMBL/GenBank/DDBJ whole genome shotgun (WGS) entry which is preliminary data.</text>
</comment>
<protein>
    <submittedName>
        <fullName evidence="2">Uncharacterized protein</fullName>
    </submittedName>
</protein>
<gene>
    <name evidence="2" type="ORF">H6G83_25345</name>
</gene>
<feature type="transmembrane region" description="Helical" evidence="1">
    <location>
        <begin position="43"/>
        <end position="62"/>
    </location>
</feature>
<keyword evidence="1" id="KW-1133">Transmembrane helix</keyword>
<evidence type="ECO:0000313" key="3">
    <source>
        <dbReference type="Proteomes" id="UP000661112"/>
    </source>
</evidence>
<accession>A0ABR8DBF6</accession>